<reference evidence="2 3" key="1">
    <citation type="submission" date="2024-07" db="EMBL/GenBank/DDBJ databases">
        <title>Section-level genome sequencing and comparative genomics of Aspergillus sections Usti and Cavernicolus.</title>
        <authorList>
            <consortium name="Lawrence Berkeley National Laboratory"/>
            <person name="Nybo J.L."/>
            <person name="Vesth T.C."/>
            <person name="Theobald S."/>
            <person name="Frisvad J.C."/>
            <person name="Larsen T.O."/>
            <person name="Kjaerboelling I."/>
            <person name="Rothschild-Mancinelli K."/>
            <person name="Lyhne E.K."/>
            <person name="Kogle M.E."/>
            <person name="Barry K."/>
            <person name="Clum A."/>
            <person name="Na H."/>
            <person name="Ledsgaard L."/>
            <person name="Lin J."/>
            <person name="Lipzen A."/>
            <person name="Kuo A."/>
            <person name="Riley R."/>
            <person name="Mondo S."/>
            <person name="Labutti K."/>
            <person name="Haridas S."/>
            <person name="Pangalinan J."/>
            <person name="Salamov A.A."/>
            <person name="Simmons B.A."/>
            <person name="Magnuson J.K."/>
            <person name="Chen J."/>
            <person name="Drula E."/>
            <person name="Henrissat B."/>
            <person name="Wiebenga A."/>
            <person name="Lubbers R.J."/>
            <person name="Gomes A.C."/>
            <person name="Makela M.R."/>
            <person name="Stajich J."/>
            <person name="Grigoriev I.V."/>
            <person name="Mortensen U.H."/>
            <person name="De Vries R.P."/>
            <person name="Baker S.E."/>
            <person name="Andersen M.R."/>
        </authorList>
    </citation>
    <scope>NUCLEOTIDE SEQUENCE [LARGE SCALE GENOMIC DNA]</scope>
    <source>
        <strain evidence="2 3">CBS 588.65</strain>
    </source>
</reference>
<proteinExistence type="predicted"/>
<protein>
    <recommendedName>
        <fullName evidence="1">BHLH domain-containing protein</fullName>
    </recommendedName>
</protein>
<evidence type="ECO:0000313" key="2">
    <source>
        <dbReference type="EMBL" id="KAL2821163.1"/>
    </source>
</evidence>
<gene>
    <name evidence="2" type="ORF">BJX63DRAFT_379526</name>
</gene>
<dbReference type="PROSITE" id="PS50888">
    <property type="entry name" value="BHLH"/>
    <property type="match status" value="1"/>
</dbReference>
<evidence type="ECO:0000259" key="1">
    <source>
        <dbReference type="PROSITE" id="PS50888"/>
    </source>
</evidence>
<dbReference type="InterPro" id="IPR011598">
    <property type="entry name" value="bHLH_dom"/>
</dbReference>
<organism evidence="2 3">
    <name type="scientific">Aspergillus granulosus</name>
    <dbReference type="NCBI Taxonomy" id="176169"/>
    <lineage>
        <taxon>Eukaryota</taxon>
        <taxon>Fungi</taxon>
        <taxon>Dikarya</taxon>
        <taxon>Ascomycota</taxon>
        <taxon>Pezizomycotina</taxon>
        <taxon>Eurotiomycetes</taxon>
        <taxon>Eurotiomycetidae</taxon>
        <taxon>Eurotiales</taxon>
        <taxon>Aspergillaceae</taxon>
        <taxon>Aspergillus</taxon>
        <taxon>Aspergillus subgen. Nidulantes</taxon>
    </lineage>
</organism>
<keyword evidence="3" id="KW-1185">Reference proteome</keyword>
<accession>A0ABR4I084</accession>
<dbReference type="Gene3D" id="4.10.280.10">
    <property type="entry name" value="Helix-loop-helix DNA-binding domain"/>
    <property type="match status" value="1"/>
</dbReference>
<dbReference type="InterPro" id="IPR036638">
    <property type="entry name" value="HLH_DNA-bd_sf"/>
</dbReference>
<feature type="domain" description="BHLH" evidence="1">
    <location>
        <begin position="79"/>
        <end position="132"/>
    </location>
</feature>
<sequence length="160" mass="18372">MEWSRAGFFISEAFTSGTDPLCASVDQKSESAGVFFSKTTKSVSSQIHTSPFYDSLESKHLTDSPQIWSRKSCTRRGKPKHGVHRVIEKRYRDNMKSKFEQLEKLICRRKNLPAPLNRPDILTCAMVYIQEMEAENLMLQQKLEFINESSWFPGADNSCI</sequence>
<dbReference type="SMART" id="SM00353">
    <property type="entry name" value="HLH"/>
    <property type="match status" value="1"/>
</dbReference>
<evidence type="ECO:0000313" key="3">
    <source>
        <dbReference type="Proteomes" id="UP001610334"/>
    </source>
</evidence>
<dbReference type="SUPFAM" id="SSF47459">
    <property type="entry name" value="HLH, helix-loop-helix DNA-binding domain"/>
    <property type="match status" value="1"/>
</dbReference>
<dbReference type="EMBL" id="JBFXLT010000005">
    <property type="protein sequence ID" value="KAL2821163.1"/>
    <property type="molecule type" value="Genomic_DNA"/>
</dbReference>
<comment type="caution">
    <text evidence="2">The sequence shown here is derived from an EMBL/GenBank/DDBJ whole genome shotgun (WGS) entry which is preliminary data.</text>
</comment>
<dbReference type="Pfam" id="PF00010">
    <property type="entry name" value="HLH"/>
    <property type="match status" value="1"/>
</dbReference>
<dbReference type="Proteomes" id="UP001610334">
    <property type="component" value="Unassembled WGS sequence"/>
</dbReference>
<name>A0ABR4I084_9EURO</name>